<gene>
    <name evidence="1" type="ORF">LCGC14_0489230</name>
</gene>
<comment type="caution">
    <text evidence="1">The sequence shown here is derived from an EMBL/GenBank/DDBJ whole genome shotgun (WGS) entry which is preliminary data.</text>
</comment>
<evidence type="ECO:0000313" key="1">
    <source>
        <dbReference type="EMBL" id="KKN64654.1"/>
    </source>
</evidence>
<dbReference type="EMBL" id="LAZR01000547">
    <property type="protein sequence ID" value="KKN64654.1"/>
    <property type="molecule type" value="Genomic_DNA"/>
</dbReference>
<organism evidence="1">
    <name type="scientific">marine sediment metagenome</name>
    <dbReference type="NCBI Taxonomy" id="412755"/>
    <lineage>
        <taxon>unclassified sequences</taxon>
        <taxon>metagenomes</taxon>
        <taxon>ecological metagenomes</taxon>
    </lineage>
</organism>
<name>A0A0F9SC93_9ZZZZ</name>
<dbReference type="SUPFAM" id="SSF53756">
    <property type="entry name" value="UDP-Glycosyltransferase/glycogen phosphorylase"/>
    <property type="match status" value="1"/>
</dbReference>
<sequence length="292" mass="33853">MKVAIFASTPLAAAPWELYKALKKYTFIDVNLINGRAAYWDGRTFPYHLLLNDGNGVAVKVLKTSELWHIHNYLVPALKNLRDKKKVIAQFHSLPRIGNWKALMNFADRCYTIKQPLQEREYKLKGLPNIIDPDEYRPMRRKPSIKIAFAPSNKTPIGNPASKGYYEVKVILKNVAKKRAVEIVWIEGRPYTTNLRLKQQSHILIDDVVTGNWHRTSLEGACFGCAIFNKVMKVPFVYASLATLEERLLWLIDNPPILKDFQERSRLYALQHCHAMDQIKKYVREYKRTLNV</sequence>
<dbReference type="AlphaFoldDB" id="A0A0F9SC93"/>
<evidence type="ECO:0008006" key="2">
    <source>
        <dbReference type="Google" id="ProtNLM"/>
    </source>
</evidence>
<protein>
    <recommendedName>
        <fullName evidence="2">Glycosyltransferase family 1 protein</fullName>
    </recommendedName>
</protein>
<proteinExistence type="predicted"/>
<reference evidence="1" key="1">
    <citation type="journal article" date="2015" name="Nature">
        <title>Complex archaea that bridge the gap between prokaryotes and eukaryotes.</title>
        <authorList>
            <person name="Spang A."/>
            <person name="Saw J.H."/>
            <person name="Jorgensen S.L."/>
            <person name="Zaremba-Niedzwiedzka K."/>
            <person name="Martijn J."/>
            <person name="Lind A.E."/>
            <person name="van Eijk R."/>
            <person name="Schleper C."/>
            <person name="Guy L."/>
            <person name="Ettema T.J."/>
        </authorList>
    </citation>
    <scope>NUCLEOTIDE SEQUENCE</scope>
</reference>
<accession>A0A0F9SC93</accession>